<accession>N0E4M8</accession>
<dbReference type="Proteomes" id="UP000013167">
    <property type="component" value="Unassembled WGS sequence"/>
</dbReference>
<evidence type="ECO:0000313" key="3">
    <source>
        <dbReference type="EMBL" id="CCH70856.1"/>
    </source>
</evidence>
<gene>
    <name evidence="3" type="ORF">BN10_680082</name>
</gene>
<dbReference type="AlphaFoldDB" id="N0E4M8"/>
<dbReference type="RefSeq" id="WP_010850699.1">
    <property type="nucleotide sequence ID" value="NZ_HF570956.1"/>
</dbReference>
<dbReference type="STRING" id="1193181.BN10_680082"/>
<name>N0E4M8_9MICO</name>
<comment type="caution">
    <text evidence="3">The sequence shown here is derived from an EMBL/GenBank/DDBJ whole genome shotgun (WGS) entry which is preliminary data.</text>
</comment>
<dbReference type="EMBL" id="CAIZ01000139">
    <property type="protein sequence ID" value="CCH70856.1"/>
    <property type="molecule type" value="Genomic_DNA"/>
</dbReference>
<keyword evidence="4" id="KW-1185">Reference proteome</keyword>
<feature type="domain" description="HNH nuclease" evidence="2">
    <location>
        <begin position="279"/>
        <end position="331"/>
    </location>
</feature>
<dbReference type="eggNOG" id="COG1403">
    <property type="taxonomic scope" value="Bacteria"/>
</dbReference>
<evidence type="ECO:0000256" key="1">
    <source>
        <dbReference type="SAM" id="MobiDB-lite"/>
    </source>
</evidence>
<evidence type="ECO:0000313" key="4">
    <source>
        <dbReference type="Proteomes" id="UP000013167"/>
    </source>
</evidence>
<dbReference type="InterPro" id="IPR003615">
    <property type="entry name" value="HNH_nuc"/>
</dbReference>
<dbReference type="Pfam" id="PF02720">
    <property type="entry name" value="DUF222"/>
    <property type="match status" value="1"/>
</dbReference>
<dbReference type="CDD" id="cd00085">
    <property type="entry name" value="HNHc"/>
    <property type="match status" value="1"/>
</dbReference>
<reference evidence="3 4" key="1">
    <citation type="journal article" date="2013" name="ISME J.">
        <title>A metabolic model for members of the genus Tetrasphaera involved in enhanced biological phosphorus removal.</title>
        <authorList>
            <person name="Kristiansen R."/>
            <person name="Nguyen H.T.T."/>
            <person name="Saunders A.M."/>
            <person name="Nielsen J.L."/>
            <person name="Wimmer R."/>
            <person name="Le V.Q."/>
            <person name="McIlroy S.J."/>
            <person name="Petrovski S."/>
            <person name="Seviour R.J."/>
            <person name="Calteau A."/>
            <person name="Nielsen K.L."/>
            <person name="Nielsen P.H."/>
        </authorList>
    </citation>
    <scope>NUCLEOTIDE SEQUENCE [LARGE SCALE GENOMIC DNA]</scope>
    <source>
        <strain evidence="3 4">Lp2</strain>
    </source>
</reference>
<dbReference type="InterPro" id="IPR003870">
    <property type="entry name" value="DUF222"/>
</dbReference>
<proteinExistence type="predicted"/>
<dbReference type="HOGENOM" id="CLU_584866_0_0_11"/>
<evidence type="ECO:0000259" key="2">
    <source>
        <dbReference type="SMART" id="SM00507"/>
    </source>
</evidence>
<protein>
    <recommendedName>
        <fullName evidence="2">HNH nuclease domain-containing protein</fullName>
    </recommendedName>
</protein>
<sequence length="426" mass="47298">MTAIPEVVARAADVGELHARAWEVCARLNRDHAELVEITAELIESELWAGVGIRSPEHWLIVRAGLSPGRARDIVLLARRRTELPETTEALMAGRVSVDQAAVVARHVPATHSRAAQELAENASVTQLRRVLPRYSFTDGEPQPNPEPLEEEPTLQMATAEGRFTLRYAGPAAQGALIEAAIREAKDRLFRDGQTDATLADGMVEIANRSLGAIKSSSRVDKFRIYVHLDTEGGWISRGGRLPKHMVDRLTCDGVLQPVWETEGHPVNVGRAHRIVPRRTRRLVEARDRGCRYPGCSTSGGHVEVHHIRHWRDDGESNTWELVCLCAFHHDAHHRGEFAIAGDADEGDGLRFTGRGGWLLTPLVRSLHSVDEPTTGPDRTPPQFRGPTGGRLDRHRVDLAPNHVRPWQAWTDRGDREATEDDAPRP</sequence>
<organism evidence="3 4">
    <name type="scientific">Phycicoccus elongatus Lp2</name>
    <dbReference type="NCBI Taxonomy" id="1193181"/>
    <lineage>
        <taxon>Bacteria</taxon>
        <taxon>Bacillati</taxon>
        <taxon>Actinomycetota</taxon>
        <taxon>Actinomycetes</taxon>
        <taxon>Micrococcales</taxon>
        <taxon>Intrasporangiaceae</taxon>
        <taxon>Phycicoccus</taxon>
    </lineage>
</organism>
<feature type="region of interest" description="Disordered" evidence="1">
    <location>
        <begin position="369"/>
        <end position="426"/>
    </location>
</feature>
<dbReference type="SMART" id="SM00507">
    <property type="entry name" value="HNHc"/>
    <property type="match status" value="1"/>
</dbReference>
<feature type="compositionally biased region" description="Basic and acidic residues" evidence="1">
    <location>
        <begin position="412"/>
        <end position="426"/>
    </location>
</feature>